<dbReference type="Gene3D" id="2.160.20.10">
    <property type="entry name" value="Single-stranded right-handed beta-helix, Pectin lyase-like"/>
    <property type="match status" value="1"/>
</dbReference>
<evidence type="ECO:0000256" key="7">
    <source>
        <dbReference type="ARBA" id="ARBA00022801"/>
    </source>
</evidence>
<reference evidence="16" key="1">
    <citation type="submission" date="2019-04" db="EMBL/GenBank/DDBJ databases">
        <title>Sequencing of skin fungus with MAO and IRED activity.</title>
        <authorList>
            <person name="Marsaioli A.J."/>
            <person name="Bonatto J.M.C."/>
            <person name="Reis Junior O."/>
        </authorList>
    </citation>
    <scope>NUCLEOTIDE SEQUENCE</scope>
    <source>
        <strain evidence="16">30M1</strain>
    </source>
</reference>
<evidence type="ECO:0000256" key="1">
    <source>
        <dbReference type="ARBA" id="ARBA00004613"/>
    </source>
</evidence>
<evidence type="ECO:0000256" key="9">
    <source>
        <dbReference type="ARBA" id="ARBA00023180"/>
    </source>
</evidence>
<accession>A0A9P4T7M5</accession>
<evidence type="ECO:0000256" key="2">
    <source>
        <dbReference type="ARBA" id="ARBA00008834"/>
    </source>
</evidence>
<dbReference type="SUPFAM" id="SSF51126">
    <property type="entry name" value="Pectin lyase-like"/>
    <property type="match status" value="1"/>
</dbReference>
<comment type="function">
    <text evidence="13">Involved in maceration and soft-rotting of plant tissue. Hydrolyzes the 1,4-alpha glycosidic bonds of de-esterified pectate in the smooth region of the plant cell wall.</text>
</comment>
<evidence type="ECO:0000256" key="3">
    <source>
        <dbReference type="ARBA" id="ARBA00012736"/>
    </source>
</evidence>
<dbReference type="EMBL" id="SWKU01000026">
    <property type="protein sequence ID" value="KAF2996725.1"/>
    <property type="molecule type" value="Genomic_DNA"/>
</dbReference>
<keyword evidence="9" id="KW-0325">Glycoprotein</keyword>
<dbReference type="Proteomes" id="UP000801428">
    <property type="component" value="Unassembled WGS sequence"/>
</dbReference>
<dbReference type="Pfam" id="PF00295">
    <property type="entry name" value="Glyco_hydro_28"/>
    <property type="match status" value="1"/>
</dbReference>
<comment type="subcellular location">
    <subcellularLocation>
        <location evidence="1">Secreted</location>
    </subcellularLocation>
</comment>
<evidence type="ECO:0000256" key="11">
    <source>
        <dbReference type="ARBA" id="ARBA00023316"/>
    </source>
</evidence>
<evidence type="ECO:0000313" key="16">
    <source>
        <dbReference type="EMBL" id="KAF2996725.1"/>
    </source>
</evidence>
<evidence type="ECO:0000256" key="13">
    <source>
        <dbReference type="ARBA" id="ARBA00037707"/>
    </source>
</evidence>
<evidence type="ECO:0000313" key="17">
    <source>
        <dbReference type="Proteomes" id="UP000801428"/>
    </source>
</evidence>
<keyword evidence="11" id="KW-0961">Cell wall biogenesis/degradation</keyword>
<dbReference type="EC" id="3.2.1.15" evidence="3"/>
<dbReference type="PANTHER" id="PTHR31884:SF9">
    <property type="entry name" value="ENDOPOLYGALACTURONASE D-RELATED"/>
    <property type="match status" value="1"/>
</dbReference>
<protein>
    <recommendedName>
        <fullName evidence="3">endo-polygalacturonase</fullName>
        <ecNumber evidence="3">3.2.1.15</ecNumber>
    </recommendedName>
</protein>
<dbReference type="InterPro" id="IPR000743">
    <property type="entry name" value="Glyco_hydro_28"/>
</dbReference>
<evidence type="ECO:0000256" key="14">
    <source>
        <dbReference type="PROSITE-ProRule" id="PRU10052"/>
    </source>
</evidence>
<dbReference type="GO" id="GO:0005576">
    <property type="term" value="C:extracellular region"/>
    <property type="evidence" value="ECO:0007669"/>
    <property type="project" value="UniProtKB-SubCell"/>
</dbReference>
<evidence type="ECO:0000256" key="15">
    <source>
        <dbReference type="RuleBase" id="RU361169"/>
    </source>
</evidence>
<comment type="caution">
    <text evidence="16">The sequence shown here is derived from an EMBL/GenBank/DDBJ whole genome shotgun (WGS) entry which is preliminary data.</text>
</comment>
<evidence type="ECO:0000256" key="4">
    <source>
        <dbReference type="ARBA" id="ARBA00022525"/>
    </source>
</evidence>
<evidence type="ECO:0000256" key="6">
    <source>
        <dbReference type="ARBA" id="ARBA00022737"/>
    </source>
</evidence>
<dbReference type="FunFam" id="2.160.20.10:FF:000002">
    <property type="entry name" value="Endopolygalacturonase D"/>
    <property type="match status" value="1"/>
</dbReference>
<keyword evidence="17" id="KW-1185">Reference proteome</keyword>
<comment type="catalytic activity">
    <reaction evidence="12">
        <text>(1,4-alpha-D-galacturonosyl)n+m + H2O = (1,4-alpha-D-galacturonosyl)n + (1,4-alpha-D-galacturonosyl)m.</text>
        <dbReference type="EC" id="3.2.1.15"/>
    </reaction>
</comment>
<evidence type="ECO:0000256" key="10">
    <source>
        <dbReference type="ARBA" id="ARBA00023295"/>
    </source>
</evidence>
<keyword evidence="4" id="KW-0964">Secreted</keyword>
<organism evidence="16 17">
    <name type="scientific">Curvularia kusanoi</name>
    <name type="common">Cochliobolus kusanoi</name>
    <dbReference type="NCBI Taxonomy" id="90978"/>
    <lineage>
        <taxon>Eukaryota</taxon>
        <taxon>Fungi</taxon>
        <taxon>Dikarya</taxon>
        <taxon>Ascomycota</taxon>
        <taxon>Pezizomycotina</taxon>
        <taxon>Dothideomycetes</taxon>
        <taxon>Pleosporomycetidae</taxon>
        <taxon>Pleosporales</taxon>
        <taxon>Pleosporineae</taxon>
        <taxon>Pleosporaceae</taxon>
        <taxon>Curvularia</taxon>
    </lineage>
</organism>
<proteinExistence type="inferred from homology"/>
<name>A0A9P4T7M5_CURKU</name>
<evidence type="ECO:0000256" key="8">
    <source>
        <dbReference type="ARBA" id="ARBA00023157"/>
    </source>
</evidence>
<dbReference type="GO" id="GO:0004650">
    <property type="term" value="F:polygalacturonase activity"/>
    <property type="evidence" value="ECO:0007669"/>
    <property type="project" value="UniProtKB-EC"/>
</dbReference>
<keyword evidence="6" id="KW-0677">Repeat</keyword>
<dbReference type="InterPro" id="IPR050434">
    <property type="entry name" value="Glycosyl_hydrlase_28"/>
</dbReference>
<gene>
    <name evidence="16" type="ORF">E8E13_005990</name>
</gene>
<evidence type="ECO:0000256" key="5">
    <source>
        <dbReference type="ARBA" id="ARBA00022729"/>
    </source>
</evidence>
<keyword evidence="7 15" id="KW-0378">Hydrolase</keyword>
<dbReference type="GO" id="GO:0045490">
    <property type="term" value="P:pectin catabolic process"/>
    <property type="evidence" value="ECO:0007669"/>
    <property type="project" value="TreeGrafter"/>
</dbReference>
<dbReference type="GO" id="GO:0071555">
    <property type="term" value="P:cell wall organization"/>
    <property type="evidence" value="ECO:0007669"/>
    <property type="project" value="UniProtKB-KW"/>
</dbReference>
<keyword evidence="5" id="KW-0732">Signal</keyword>
<dbReference type="PANTHER" id="PTHR31884">
    <property type="entry name" value="POLYGALACTURONASE"/>
    <property type="match status" value="1"/>
</dbReference>
<dbReference type="OrthoDB" id="1546079at2759"/>
<dbReference type="InterPro" id="IPR006626">
    <property type="entry name" value="PbH1"/>
</dbReference>
<dbReference type="SMART" id="SM00710">
    <property type="entry name" value="PbH1"/>
    <property type="match status" value="6"/>
</dbReference>
<dbReference type="InterPro" id="IPR012334">
    <property type="entry name" value="Pectin_lyas_fold"/>
</dbReference>
<dbReference type="InterPro" id="IPR011050">
    <property type="entry name" value="Pectin_lyase_fold/virulence"/>
</dbReference>
<sequence>MPNPDIDSIREQLQSDPGSKLGFVLYRTTYADDAQWKRFMDYLNTRIRLNLEEDGDGDLFQHIDWDVQEDPNLQDASEEELRNRFKRYLEEHEDSRSGSRAMACIAVPQFILEHNLEKGPPVEKFDAWGMTCVDMISIDPEQGLSALLALATVGQSAVIQERATATCHHDACLELFELFAVAAKPFCSAYTQQPTHTLPAYAARWSKVPAKISSACTCLNGGKPTAAPTTAAPSSTAKVSSQVITSVAATSTPSFTSSASIPTSAPSDSCHVTTFSAIPAAVSSCTNIVLDGITVPGNSTIDLSKLKTGSKVTFKGTTFWEYFDGNYPFIKVGGTNIEVTAAEGAVLDGNGQAWWDGIGSNGGVAKPNHFIELKSVLGSSTVHDIYIQNYPVHCFSISNSAGLDIYHITLNNSAGYAPNDRSNGLPAAHNSDGFGLASTNDTIVRDSVVINQDDCVAITSGNNIHVNNMYCNGSHGLSIGSVGGKSNNNVTNMVFSNSVVLNAENGARIKTNENTTGYINNILFENIRVENISIYGIDIQQDYLNGGPTGNPTAGVSISDIVIRNVTGTATDEGRDYYILCGPGSCKNITINDVDVHGGGVPSLCNFQTNGNFDCDGHFNVTAAPAA</sequence>
<feature type="active site" evidence="14">
    <location>
        <position position="475"/>
    </location>
</feature>
<keyword evidence="10 15" id="KW-0326">Glycosidase</keyword>
<dbReference type="AlphaFoldDB" id="A0A9P4T7M5"/>
<comment type="similarity">
    <text evidence="2 15">Belongs to the glycosyl hydrolase 28 family.</text>
</comment>
<evidence type="ECO:0000256" key="12">
    <source>
        <dbReference type="ARBA" id="ARBA00034074"/>
    </source>
</evidence>
<dbReference type="PROSITE" id="PS00502">
    <property type="entry name" value="POLYGALACTURONASE"/>
    <property type="match status" value="1"/>
</dbReference>
<keyword evidence="8" id="KW-1015">Disulfide bond</keyword>